<dbReference type="PROSITE" id="PS50075">
    <property type="entry name" value="CARRIER"/>
    <property type="match status" value="1"/>
</dbReference>
<dbReference type="Gene3D" id="1.10.1200.10">
    <property type="entry name" value="ACP-like"/>
    <property type="match status" value="1"/>
</dbReference>
<keyword evidence="2" id="KW-0597">Phosphoprotein</keyword>
<dbReference type="CDD" id="cd05918">
    <property type="entry name" value="A_NRPS_SidN3_like"/>
    <property type="match status" value="1"/>
</dbReference>
<name>A0A8K0T658_9PEZI</name>
<comment type="caution">
    <text evidence="5">The sequence shown here is derived from an EMBL/GenBank/DDBJ whole genome shotgun (WGS) entry which is preliminary data.</text>
</comment>
<dbReference type="OrthoDB" id="416786at2759"/>
<protein>
    <recommendedName>
        <fullName evidence="4">Carrier domain-containing protein</fullName>
    </recommendedName>
</protein>
<evidence type="ECO:0000313" key="6">
    <source>
        <dbReference type="Proteomes" id="UP000813385"/>
    </source>
</evidence>
<dbReference type="GO" id="GO:0044550">
    <property type="term" value="P:secondary metabolite biosynthetic process"/>
    <property type="evidence" value="ECO:0007669"/>
    <property type="project" value="TreeGrafter"/>
</dbReference>
<dbReference type="Pfam" id="PF00501">
    <property type="entry name" value="AMP-binding"/>
    <property type="match status" value="2"/>
</dbReference>
<sequence length="1084" mass="120917">MFSTSESAPQADIDIMSAWNWNGTSYVPPVIDALIHKQFQKQVEEQPDSEAVCAWDGSLTYSELDWLSSALAGFLQETYNLGNGTLVPLCFEKSKWNVVSMLAILKSGCACVPMDPAHPMERMQTIFELLGPDFSYVVLSSLTAGHRLSALNCIINDYEVEFLGIDQTFFDELDQEHFAYFNKKFGTPDQETNTPALVVFTSGRVSNLPIRRPHFRRCTCIPSDDERMNDLSGAIKRLRANHLPFTPTVATMIRPEDVLPEVKWMTLGGEALSREAMNIWADHVNLIQAYGPAEAGVDCTVRQSVKKEDSPNNLGRPIGSSIWIVNPEDHNQLVPIGTEGELLIERPIVARGYLGNDALTDKSFITDPEWVQLTKITSGRRFYKTGDLGYFAPNGDIHIVGRNDSQVKLRGQRVEIGEVEHHLRVAIGDSAQIAVAAVTPNGGAKILAAFIAMNGSDADENHSDLLAVSSDQLEKFHDAVKTAKEQLKDSLPSYMLPTAYIPIQKIPLSASGKVERKHLCSLAEGLTARDFANFVGQVETVVETVAPSTHHEEVLHKAWKESLSVENFGIDDNFFYLGGDSARAMILVSCLRNHGFALTVADIIRNPVLKEQAKQLKQKTDVADVPPFSQVADTEEERNAIRLHAAKVCRVDANRVLDVFPITEMQERFFHGAYLGGPLSVWVYVARFMHDSARQMIFDITGDLDIRRFFKAWHAVNERHSILRTRFIQEKDTRQILQVVVDDPIHIWNSCDPLSEDFLRRNRLVKMTLGAPLIRITASQEHRWVVLTISHAIYDGFSLDLIFKEVKREYDQAAGAKPAIEMKHFMKYLGDGDKQAALAFWRNHFAGADVKPVVPHARLDEETVQNVVKRATVKLDGDLPAGAPNRSITLQVSAALFLAHRLDCADIIFDNHLSGRTGTLPGVEVLVGPTLTSLATRVHIGRDADAPVRNILSEMQNFMNTVSEHEHMGWWKLVQMDEFRELLHGAPLLNVMPSPDMTGRDLGLELKKTNSHNEAPYGVMATLVDDNTIELLVCSDKRCVPEAEVEKDAKRWQVALQQVWTSCAAASEDQLTVGDVFSHLQDLA</sequence>
<feature type="domain" description="Carrier" evidence="4">
    <location>
        <begin position="546"/>
        <end position="620"/>
    </location>
</feature>
<evidence type="ECO:0000256" key="3">
    <source>
        <dbReference type="ARBA" id="ARBA00022598"/>
    </source>
</evidence>
<gene>
    <name evidence="5" type="ORF">B0T11DRAFT_301931</name>
</gene>
<dbReference type="InterPro" id="IPR042099">
    <property type="entry name" value="ANL_N_sf"/>
</dbReference>
<dbReference type="InterPro" id="IPR001242">
    <property type="entry name" value="Condensation_dom"/>
</dbReference>
<dbReference type="InterPro" id="IPR023213">
    <property type="entry name" value="CAT-like_dom_sf"/>
</dbReference>
<reference evidence="5" key="1">
    <citation type="journal article" date="2021" name="Nat. Commun.">
        <title>Genetic determinants of endophytism in the Arabidopsis root mycobiome.</title>
        <authorList>
            <person name="Mesny F."/>
            <person name="Miyauchi S."/>
            <person name="Thiergart T."/>
            <person name="Pickel B."/>
            <person name="Atanasova L."/>
            <person name="Karlsson M."/>
            <person name="Huettel B."/>
            <person name="Barry K.W."/>
            <person name="Haridas S."/>
            <person name="Chen C."/>
            <person name="Bauer D."/>
            <person name="Andreopoulos W."/>
            <person name="Pangilinan J."/>
            <person name="LaButti K."/>
            <person name="Riley R."/>
            <person name="Lipzen A."/>
            <person name="Clum A."/>
            <person name="Drula E."/>
            <person name="Henrissat B."/>
            <person name="Kohler A."/>
            <person name="Grigoriev I.V."/>
            <person name="Martin F.M."/>
            <person name="Hacquard S."/>
        </authorList>
    </citation>
    <scope>NUCLEOTIDE SEQUENCE</scope>
    <source>
        <strain evidence="5">MPI-CAGE-AT-0016</strain>
    </source>
</reference>
<dbReference type="Gene3D" id="3.40.50.12780">
    <property type="entry name" value="N-terminal domain of ligase-like"/>
    <property type="match status" value="2"/>
</dbReference>
<dbReference type="SUPFAM" id="SSF52777">
    <property type="entry name" value="CoA-dependent acyltransferases"/>
    <property type="match status" value="2"/>
</dbReference>
<evidence type="ECO:0000259" key="4">
    <source>
        <dbReference type="PROSITE" id="PS50075"/>
    </source>
</evidence>
<dbReference type="AlphaFoldDB" id="A0A8K0T658"/>
<dbReference type="SUPFAM" id="SSF56801">
    <property type="entry name" value="Acetyl-CoA synthetase-like"/>
    <property type="match status" value="1"/>
</dbReference>
<keyword evidence="6" id="KW-1185">Reference proteome</keyword>
<dbReference type="GO" id="GO:0031177">
    <property type="term" value="F:phosphopantetheine binding"/>
    <property type="evidence" value="ECO:0007669"/>
    <property type="project" value="TreeGrafter"/>
</dbReference>
<dbReference type="Gene3D" id="3.30.559.30">
    <property type="entry name" value="Nonribosomal peptide synthetase, condensation domain"/>
    <property type="match status" value="1"/>
</dbReference>
<dbReference type="FunFam" id="1.10.1200.10:FF:000005">
    <property type="entry name" value="Nonribosomal peptide synthetase 1"/>
    <property type="match status" value="1"/>
</dbReference>
<dbReference type="InterPro" id="IPR036736">
    <property type="entry name" value="ACP-like_sf"/>
</dbReference>
<dbReference type="FunFam" id="3.30.300.30:FF:000015">
    <property type="entry name" value="Nonribosomal peptide synthase SidD"/>
    <property type="match status" value="1"/>
</dbReference>
<evidence type="ECO:0000313" key="5">
    <source>
        <dbReference type="EMBL" id="KAH7349736.1"/>
    </source>
</evidence>
<dbReference type="InterPro" id="IPR045851">
    <property type="entry name" value="AMP-bd_C_sf"/>
</dbReference>
<dbReference type="EMBL" id="JAGPXD010000006">
    <property type="protein sequence ID" value="KAH7349736.1"/>
    <property type="molecule type" value="Genomic_DNA"/>
</dbReference>
<dbReference type="Gene3D" id="3.30.559.10">
    <property type="entry name" value="Chloramphenicol acetyltransferase-like domain"/>
    <property type="match status" value="1"/>
</dbReference>
<keyword evidence="3" id="KW-0436">Ligase</keyword>
<dbReference type="GO" id="GO:0016874">
    <property type="term" value="F:ligase activity"/>
    <property type="evidence" value="ECO:0007669"/>
    <property type="project" value="UniProtKB-KW"/>
</dbReference>
<proteinExistence type="predicted"/>
<evidence type="ECO:0000256" key="2">
    <source>
        <dbReference type="ARBA" id="ARBA00022553"/>
    </source>
</evidence>
<dbReference type="Proteomes" id="UP000813385">
    <property type="component" value="Unassembled WGS sequence"/>
</dbReference>
<accession>A0A8K0T658</accession>
<dbReference type="InterPro" id="IPR009081">
    <property type="entry name" value="PP-bd_ACP"/>
</dbReference>
<evidence type="ECO:0000256" key="1">
    <source>
        <dbReference type="ARBA" id="ARBA00022450"/>
    </source>
</evidence>
<dbReference type="Pfam" id="PF00550">
    <property type="entry name" value="PP-binding"/>
    <property type="match status" value="1"/>
</dbReference>
<dbReference type="Pfam" id="PF00668">
    <property type="entry name" value="Condensation"/>
    <property type="match status" value="1"/>
</dbReference>
<dbReference type="GO" id="GO:0005737">
    <property type="term" value="C:cytoplasm"/>
    <property type="evidence" value="ECO:0007669"/>
    <property type="project" value="TreeGrafter"/>
</dbReference>
<dbReference type="SUPFAM" id="SSF47336">
    <property type="entry name" value="ACP-like"/>
    <property type="match status" value="1"/>
</dbReference>
<dbReference type="PANTHER" id="PTHR45527">
    <property type="entry name" value="NONRIBOSOMAL PEPTIDE SYNTHETASE"/>
    <property type="match status" value="1"/>
</dbReference>
<organism evidence="5 6">
    <name type="scientific">Plectosphaerella cucumerina</name>
    <dbReference type="NCBI Taxonomy" id="40658"/>
    <lineage>
        <taxon>Eukaryota</taxon>
        <taxon>Fungi</taxon>
        <taxon>Dikarya</taxon>
        <taxon>Ascomycota</taxon>
        <taxon>Pezizomycotina</taxon>
        <taxon>Sordariomycetes</taxon>
        <taxon>Hypocreomycetidae</taxon>
        <taxon>Glomerellales</taxon>
        <taxon>Plectosphaerellaceae</taxon>
        <taxon>Plectosphaerella</taxon>
    </lineage>
</organism>
<dbReference type="PANTHER" id="PTHR45527:SF16">
    <property type="entry name" value="NONRIBOSOMAL PEPTIDE SYNTHASE ATNA-RELATED"/>
    <property type="match status" value="1"/>
</dbReference>
<dbReference type="GO" id="GO:0043041">
    <property type="term" value="P:amino acid activation for nonribosomal peptide biosynthetic process"/>
    <property type="evidence" value="ECO:0007669"/>
    <property type="project" value="TreeGrafter"/>
</dbReference>
<dbReference type="InterPro" id="IPR000873">
    <property type="entry name" value="AMP-dep_synth/lig_dom"/>
</dbReference>
<dbReference type="Gene3D" id="3.30.300.30">
    <property type="match status" value="1"/>
</dbReference>
<keyword evidence="1" id="KW-0596">Phosphopantetheine</keyword>